<dbReference type="Gene3D" id="1.20.1600.10">
    <property type="entry name" value="Outer membrane efflux proteins (OEP)"/>
    <property type="match status" value="1"/>
</dbReference>
<name>A0ABX8UU39_9BURK</name>
<evidence type="ECO:0000256" key="1">
    <source>
        <dbReference type="ARBA" id="ARBA00007613"/>
    </source>
</evidence>
<keyword evidence="2" id="KW-1134">Transmembrane beta strand</keyword>
<evidence type="ECO:0000256" key="2">
    <source>
        <dbReference type="RuleBase" id="RU362097"/>
    </source>
</evidence>
<dbReference type="Pfam" id="PF02321">
    <property type="entry name" value="OEP"/>
    <property type="match status" value="2"/>
</dbReference>
<dbReference type="InterPro" id="IPR010131">
    <property type="entry name" value="MdtP/NodT-like"/>
</dbReference>
<reference evidence="4 5" key="1">
    <citation type="submission" date="2021-07" db="EMBL/GenBank/DDBJ databases">
        <title>Paraburkholderia edwinii protects Aspergillus sp. from phenazines by acting as a toxin sponge.</title>
        <authorList>
            <person name="Dahlstrom K.M."/>
            <person name="Newman D.K."/>
        </authorList>
    </citation>
    <scope>NUCLEOTIDE SEQUENCE [LARGE SCALE GENOMIC DNA]</scope>
    <source>
        <strain evidence="4 5">Pe01</strain>
    </source>
</reference>
<dbReference type="EMBL" id="CP080095">
    <property type="protein sequence ID" value="QYD70435.1"/>
    <property type="molecule type" value="Genomic_DNA"/>
</dbReference>
<dbReference type="RefSeq" id="WP_219799749.1">
    <property type="nucleotide sequence ID" value="NZ_CP080095.1"/>
</dbReference>
<accession>A0ABX8UU39</accession>
<protein>
    <submittedName>
        <fullName evidence="4">Efflux transporter outer membrane subunit</fullName>
    </submittedName>
</protein>
<comment type="subcellular location">
    <subcellularLocation>
        <location evidence="2">Cell membrane</location>
        <topology evidence="2">Lipid-anchor</topology>
    </subcellularLocation>
</comment>
<proteinExistence type="inferred from homology"/>
<dbReference type="Proteomes" id="UP000826462">
    <property type="component" value="Chromosome 1"/>
</dbReference>
<evidence type="ECO:0000313" key="5">
    <source>
        <dbReference type="Proteomes" id="UP000826462"/>
    </source>
</evidence>
<gene>
    <name evidence="4" type="ORF">KZJ38_09180</name>
</gene>
<keyword evidence="2" id="KW-0564">Palmitate</keyword>
<keyword evidence="2" id="KW-0449">Lipoprotein</keyword>
<keyword evidence="5" id="KW-1185">Reference proteome</keyword>
<dbReference type="Gene3D" id="2.20.200.10">
    <property type="entry name" value="Outer membrane efflux proteins (OEP)"/>
    <property type="match status" value="1"/>
</dbReference>
<dbReference type="PANTHER" id="PTHR30203">
    <property type="entry name" value="OUTER MEMBRANE CATION EFFLUX PROTEIN"/>
    <property type="match status" value="1"/>
</dbReference>
<feature type="coiled-coil region" evidence="3">
    <location>
        <begin position="99"/>
        <end position="126"/>
    </location>
</feature>
<sequence length="521" mass="56117">MKTFPVSPTPKSATLKRAPLKGPALLAAFVAAAFAVTGCSLAPKYQVPDAQVAPAFKETAGDFTQTAIKVPTDGTWKTAQPSEAIARGQWWTIFNDPTLDSLEQQAHDANQDLKAAVARVKEARALNEVARAGFFPTLNAGFGPTRQQISAVSFLEPDGTHIPEQTIWRAQASASYEVDLFGRVDSNYNATKADAQQTEALLHSVLLALQADVAQNYFSLRELDGENAVLANAVDLREQALGLVQHRFDDGEISELDVARAKSELESTRSDLMTVQRLRASSEHSLAVLLGKTPSEFTMAANPLSPVEIRIPPGLPSALLERRPDIAAAERAMAAANARIGIARAAYFPSLELTGNAGFEAGTLANLFRASSWAFLAGPAAGTILTQTIFDGGRRKGNLKNAHAQFEEQVANYREQVLIAFQQVEDNLSDLRILEDQTQTEGRAVAASSRAAHLSRVQYTEGAVNYLDVIDAERTVLDARRVDVQLRGVQAQSTVALIRALGGGWGDTIPKPPEEPSLAKQ</sequence>
<keyword evidence="3" id="KW-0175">Coiled coil</keyword>
<keyword evidence="2" id="KW-0812">Transmembrane</keyword>
<comment type="similarity">
    <text evidence="1 2">Belongs to the outer membrane factor (OMF) (TC 1.B.17) family.</text>
</comment>
<organism evidence="4 5">
    <name type="scientific">Paraburkholderia edwinii</name>
    <dbReference type="NCBI Taxonomy" id="2861782"/>
    <lineage>
        <taxon>Bacteria</taxon>
        <taxon>Pseudomonadati</taxon>
        <taxon>Pseudomonadota</taxon>
        <taxon>Betaproteobacteria</taxon>
        <taxon>Burkholderiales</taxon>
        <taxon>Burkholderiaceae</taxon>
        <taxon>Paraburkholderia</taxon>
    </lineage>
</organism>
<evidence type="ECO:0000256" key="3">
    <source>
        <dbReference type="SAM" id="Coils"/>
    </source>
</evidence>
<dbReference type="NCBIfam" id="TIGR01845">
    <property type="entry name" value="outer_NodT"/>
    <property type="match status" value="1"/>
</dbReference>
<keyword evidence="2" id="KW-0472">Membrane</keyword>
<dbReference type="SUPFAM" id="SSF56954">
    <property type="entry name" value="Outer membrane efflux proteins (OEP)"/>
    <property type="match status" value="1"/>
</dbReference>
<evidence type="ECO:0000313" key="4">
    <source>
        <dbReference type="EMBL" id="QYD70435.1"/>
    </source>
</evidence>
<dbReference type="InterPro" id="IPR003423">
    <property type="entry name" value="OMP_efflux"/>
</dbReference>
<dbReference type="PANTHER" id="PTHR30203:SF33">
    <property type="entry name" value="BLR4455 PROTEIN"/>
    <property type="match status" value="1"/>
</dbReference>